<keyword evidence="3" id="KW-0325">Glycoprotein</keyword>
<feature type="region of interest" description="Disordered" evidence="4">
    <location>
        <begin position="423"/>
        <end position="463"/>
    </location>
</feature>
<evidence type="ECO:0000256" key="3">
    <source>
        <dbReference type="ARBA" id="ARBA00023180"/>
    </source>
</evidence>
<comment type="caution">
    <text evidence="7">The sequence shown here is derived from an EMBL/GenBank/DDBJ whole genome shotgun (WGS) entry which is preliminary data.</text>
</comment>
<feature type="chain" id="PRO_5042978843" description="PA14 domain-containing protein" evidence="5">
    <location>
        <begin position="20"/>
        <end position="514"/>
    </location>
</feature>
<feature type="domain" description="PA14" evidence="6">
    <location>
        <begin position="111"/>
        <end position="249"/>
    </location>
</feature>
<dbReference type="InterPro" id="IPR011874">
    <property type="entry name" value="Fibro_Slime"/>
</dbReference>
<dbReference type="PANTHER" id="PTHR31137:SF6">
    <property type="entry name" value="PROTEIN PSIC"/>
    <property type="match status" value="1"/>
</dbReference>
<dbReference type="EMBL" id="JAVFKY010000003">
    <property type="protein sequence ID" value="KAK5579575.1"/>
    <property type="molecule type" value="Genomic_DNA"/>
</dbReference>
<dbReference type="PANTHER" id="PTHR31137">
    <property type="entry name" value="PROTEIN PSIB-RELATED-RELATED"/>
    <property type="match status" value="1"/>
</dbReference>
<evidence type="ECO:0000256" key="5">
    <source>
        <dbReference type="SAM" id="SignalP"/>
    </source>
</evidence>
<proteinExistence type="inferred from homology"/>
<dbReference type="PROSITE" id="PS51820">
    <property type="entry name" value="PA14"/>
    <property type="match status" value="1"/>
</dbReference>
<feature type="compositionally biased region" description="Pro residues" evidence="4">
    <location>
        <begin position="440"/>
        <end position="458"/>
    </location>
</feature>
<gene>
    <name evidence="7" type="ORF">RB653_009259</name>
</gene>
<evidence type="ECO:0000259" key="6">
    <source>
        <dbReference type="PROSITE" id="PS51820"/>
    </source>
</evidence>
<comment type="similarity">
    <text evidence="1">Belongs to the prespore-cell-inducing factor family.</text>
</comment>
<keyword evidence="8" id="KW-1185">Reference proteome</keyword>
<evidence type="ECO:0000313" key="8">
    <source>
        <dbReference type="Proteomes" id="UP001344447"/>
    </source>
</evidence>
<accession>A0AAN7Z0H3</accession>
<organism evidence="7 8">
    <name type="scientific">Dictyostelium firmibasis</name>
    <dbReference type="NCBI Taxonomy" id="79012"/>
    <lineage>
        <taxon>Eukaryota</taxon>
        <taxon>Amoebozoa</taxon>
        <taxon>Evosea</taxon>
        <taxon>Eumycetozoa</taxon>
        <taxon>Dictyostelia</taxon>
        <taxon>Dictyosteliales</taxon>
        <taxon>Dictyosteliaceae</taxon>
        <taxon>Dictyostelium</taxon>
    </lineage>
</organism>
<dbReference type="Proteomes" id="UP001344447">
    <property type="component" value="Unassembled WGS sequence"/>
</dbReference>
<dbReference type="InterPro" id="IPR011658">
    <property type="entry name" value="PA14_dom"/>
</dbReference>
<dbReference type="GO" id="GO:0005576">
    <property type="term" value="C:extracellular region"/>
    <property type="evidence" value="ECO:0007669"/>
    <property type="project" value="TreeGrafter"/>
</dbReference>
<name>A0AAN7Z0H3_9MYCE</name>
<feature type="compositionally biased region" description="Low complexity" evidence="4">
    <location>
        <begin position="423"/>
        <end position="439"/>
    </location>
</feature>
<dbReference type="Pfam" id="PF07691">
    <property type="entry name" value="PA14"/>
    <property type="match status" value="1"/>
</dbReference>
<dbReference type="SMART" id="SM00758">
    <property type="entry name" value="PA14"/>
    <property type="match status" value="1"/>
</dbReference>
<protein>
    <recommendedName>
        <fullName evidence="6">PA14 domain-containing protein</fullName>
    </recommendedName>
</protein>
<dbReference type="AlphaFoldDB" id="A0AAN7Z0H3"/>
<dbReference type="InterPro" id="IPR051154">
    <property type="entry name" value="Prespore-cell_inducing_factor"/>
</dbReference>
<feature type="signal peptide" evidence="5">
    <location>
        <begin position="1"/>
        <end position="19"/>
    </location>
</feature>
<dbReference type="InterPro" id="IPR037524">
    <property type="entry name" value="PA14/GLEYA"/>
</dbReference>
<evidence type="ECO:0000256" key="2">
    <source>
        <dbReference type="ARBA" id="ARBA00022729"/>
    </source>
</evidence>
<reference evidence="7 8" key="1">
    <citation type="submission" date="2023-11" db="EMBL/GenBank/DDBJ databases">
        <title>Dfirmibasis_genome.</title>
        <authorList>
            <person name="Edelbroek B."/>
            <person name="Kjellin J."/>
            <person name="Jerlstrom-Hultqvist J."/>
            <person name="Soderbom F."/>
        </authorList>
    </citation>
    <scope>NUCLEOTIDE SEQUENCE [LARGE SCALE GENOMIC DNA]</scope>
    <source>
        <strain evidence="7 8">TNS-C-14</strain>
    </source>
</reference>
<evidence type="ECO:0000256" key="4">
    <source>
        <dbReference type="SAM" id="MobiDB-lite"/>
    </source>
</evidence>
<sequence length="514" mass="55884">MKLLAILFFLILGINLIFCQNSITLSATIYDQSPARNPDFEIPNAPNAVVKGIVLDEIGADRTPQYCCGDNPVLFNGQIDVHNSTTFSSWFHEVSGVSISLPFSLVLTESATQPGIYEYTSSSFFPIDGKGFDNKTLYPNEITYNNHNYHFCMEIHSSFTYHGGEYFTFAGDDDVWVFFDNQLLIDLGGLHTSASQTVFIDDLNLSVGEAFAFDFFYCERHTYESNLNIFTNLNLTCIGYDACGVCLGKNDTCCYVNKCSTINTCLIADCGVSTNFTCDYHNKDCSDGNICTTDGCDVGFGCINLPISCDDGNYCTHDYCDLQIGCLHIMTANCTECLEAGCVTVDPCFPAKCDLLNSSHCIYEQLDCSDNDPCTSTGCVNGQCTYEYICQSSEASSSEASSSEASSSSSDFLSSEASSSEVIESSSEVIDSSSTQPTISPTPTPTPSNFPTVPPIHNPNPIITGEPSGLGGNCLHCKDLGCEKAGKRCGYLVNEKYKSSNCKENCCSHTPTCY</sequence>
<evidence type="ECO:0000256" key="1">
    <source>
        <dbReference type="ARBA" id="ARBA00008709"/>
    </source>
</evidence>
<dbReference type="NCBIfam" id="TIGR02148">
    <property type="entry name" value="Fibro_Slime"/>
    <property type="match status" value="1"/>
</dbReference>
<keyword evidence="2 5" id="KW-0732">Signal</keyword>
<evidence type="ECO:0000313" key="7">
    <source>
        <dbReference type="EMBL" id="KAK5579575.1"/>
    </source>
</evidence>